<dbReference type="InterPro" id="IPR029069">
    <property type="entry name" value="HotDog_dom_sf"/>
</dbReference>
<dbReference type="PANTHER" id="PTHR43841:SF3">
    <property type="entry name" value="(3R)-HYDROXYACYL-ACP DEHYDRATASE SUBUNIT HADB"/>
    <property type="match status" value="1"/>
</dbReference>
<gene>
    <name evidence="3" type="ORF">F6W96_09175</name>
</gene>
<dbReference type="Gene3D" id="3.10.129.10">
    <property type="entry name" value="Hotdog Thioesterase"/>
    <property type="match status" value="1"/>
</dbReference>
<name>A0A6G9YZ77_9NOCA</name>
<dbReference type="Proteomes" id="UP000500953">
    <property type="component" value="Chromosome"/>
</dbReference>
<evidence type="ECO:0000313" key="4">
    <source>
        <dbReference type="Proteomes" id="UP000500953"/>
    </source>
</evidence>
<dbReference type="EMBL" id="CP046173">
    <property type="protein sequence ID" value="QIS18427.1"/>
    <property type="molecule type" value="Genomic_DNA"/>
</dbReference>
<reference evidence="3 4" key="1">
    <citation type="journal article" date="2019" name="ACS Chem. Biol.">
        <title>Identification and Mobilization of a Cryptic Antibiotic Biosynthesis Gene Locus from a Human-Pathogenic Nocardia Isolate.</title>
        <authorList>
            <person name="Herisse M."/>
            <person name="Ishida K."/>
            <person name="Porter J.L."/>
            <person name="Howden B."/>
            <person name="Hertweck C."/>
            <person name="Stinear T.P."/>
            <person name="Pidot S.J."/>
        </authorList>
    </citation>
    <scope>NUCLEOTIDE SEQUENCE [LARGE SCALE GENOMIC DNA]</scope>
    <source>
        <strain evidence="3 4">AUSMDU00012715</strain>
    </source>
</reference>
<evidence type="ECO:0000259" key="2">
    <source>
        <dbReference type="Pfam" id="PF01575"/>
    </source>
</evidence>
<feature type="domain" description="MaoC-like" evidence="2">
    <location>
        <begin position="23"/>
        <end position="111"/>
    </location>
</feature>
<dbReference type="SUPFAM" id="SSF54637">
    <property type="entry name" value="Thioesterase/thiol ester dehydrase-isomerase"/>
    <property type="match status" value="1"/>
</dbReference>
<accession>A0A6G9YZ77</accession>
<dbReference type="Pfam" id="PF01575">
    <property type="entry name" value="MaoC_dehydratas"/>
    <property type="match status" value="1"/>
</dbReference>
<dbReference type="AlphaFoldDB" id="A0A6G9YZ77"/>
<dbReference type="InterPro" id="IPR002539">
    <property type="entry name" value="MaoC-like_dom"/>
</dbReference>
<comment type="similarity">
    <text evidence="1">Belongs to the enoyl-CoA hydratase/isomerase family.</text>
</comment>
<organism evidence="3 4">
    <name type="scientific">Nocardia terpenica</name>
    <dbReference type="NCBI Taxonomy" id="455432"/>
    <lineage>
        <taxon>Bacteria</taxon>
        <taxon>Bacillati</taxon>
        <taxon>Actinomycetota</taxon>
        <taxon>Actinomycetes</taxon>
        <taxon>Mycobacteriales</taxon>
        <taxon>Nocardiaceae</taxon>
        <taxon>Nocardia</taxon>
    </lineage>
</organism>
<evidence type="ECO:0000313" key="3">
    <source>
        <dbReference type="EMBL" id="QIS18427.1"/>
    </source>
</evidence>
<sequence>MTAGKSAAAEPIAAGLAVGATLEPVTCRIDRADLVRYAGASGDFNPIHWSERTARAVGLPTVLAHGMLLMALAGRAVGEWTDAPLTSFDMRFVRPGFVPDDEVGLPIEIRGRVSERDAGRVRIVLTVHAAAGATLARAAAEVDEAAEMPAAERGFA</sequence>
<evidence type="ECO:0000256" key="1">
    <source>
        <dbReference type="ARBA" id="ARBA00005254"/>
    </source>
</evidence>
<dbReference type="PANTHER" id="PTHR43841">
    <property type="entry name" value="3-HYDROXYACYL-THIOESTER DEHYDRATASE HTDX-RELATED"/>
    <property type="match status" value="1"/>
</dbReference>
<protein>
    <submittedName>
        <fullName evidence="3">Dehydratase</fullName>
    </submittedName>
</protein>
<proteinExistence type="inferred from homology"/>
<dbReference type="RefSeq" id="WP_167485758.1">
    <property type="nucleotide sequence ID" value="NZ_CP046173.1"/>
</dbReference>